<reference evidence="3 4" key="1">
    <citation type="submission" date="2018-01" db="EMBL/GenBank/DDBJ databases">
        <title>Whole genome analyses suggest that Burkholderia sensu lato contains two further novel genera in the rhizoxinica-symbiotica group Mycetohabitans gen. nov., and Trinickia gen. nov.: implications for the evolution of diazotrophy and nodulation in the Burkholderiaceae.</title>
        <authorList>
            <person name="Estrada-de los Santos P."/>
            <person name="Palmer M."/>
            <person name="Chavez-Ramirez B."/>
            <person name="Beukes C."/>
            <person name="Steenkamp E.T."/>
            <person name="Hirsch A.M."/>
            <person name="Manyaka P."/>
            <person name="Maluk M."/>
            <person name="Lafos M."/>
            <person name="Crook M."/>
            <person name="Gross E."/>
            <person name="Simon M.F."/>
            <person name="Bueno dos Reis Junior F."/>
            <person name="Poole P.S."/>
            <person name="Venter S.N."/>
            <person name="James E.K."/>
        </authorList>
    </citation>
    <scope>NUCLEOTIDE SEQUENCE [LARGE SCALE GENOMIC DNA]</scope>
    <source>
        <strain evidence="3 4">GP25-8</strain>
    </source>
</reference>
<accession>A0A2N7W7M8</accession>
<evidence type="ECO:0000256" key="1">
    <source>
        <dbReference type="SAM" id="MobiDB-lite"/>
    </source>
</evidence>
<feature type="region of interest" description="Disordered" evidence="1">
    <location>
        <begin position="51"/>
        <end position="79"/>
    </location>
</feature>
<feature type="signal peptide" evidence="2">
    <location>
        <begin position="1"/>
        <end position="20"/>
    </location>
</feature>
<evidence type="ECO:0000313" key="4">
    <source>
        <dbReference type="Proteomes" id="UP000235347"/>
    </source>
</evidence>
<evidence type="ECO:0000313" key="3">
    <source>
        <dbReference type="EMBL" id="PMS25390.1"/>
    </source>
</evidence>
<dbReference type="AlphaFoldDB" id="A0A2N7W7M8"/>
<feature type="chain" id="PRO_5014692238" evidence="2">
    <location>
        <begin position="21"/>
        <end position="79"/>
    </location>
</feature>
<name>A0A2N7W7M8_9BURK</name>
<dbReference type="RefSeq" id="WP_102609780.1">
    <property type="nucleotide sequence ID" value="NZ_CADIKD010000010.1"/>
</dbReference>
<proteinExistence type="predicted"/>
<gene>
    <name evidence="3" type="ORF">C0Z19_10645</name>
</gene>
<comment type="caution">
    <text evidence="3">The sequence shown here is derived from an EMBL/GenBank/DDBJ whole genome shotgun (WGS) entry which is preliminary data.</text>
</comment>
<protein>
    <submittedName>
        <fullName evidence="3">Uncharacterized protein</fullName>
    </submittedName>
</protein>
<dbReference type="Proteomes" id="UP000235347">
    <property type="component" value="Unassembled WGS sequence"/>
</dbReference>
<keyword evidence="4" id="KW-1185">Reference proteome</keyword>
<sequence>MLRWLIAILFLANLVALALASGMAGPLPASGPREPHHLERQVHPEWLKTRPISEAEAAEQPVIGGPDPVPKVAAAPLGD</sequence>
<keyword evidence="2" id="KW-0732">Signal</keyword>
<dbReference type="EMBL" id="PNYB01000007">
    <property type="protein sequence ID" value="PMS25390.1"/>
    <property type="molecule type" value="Genomic_DNA"/>
</dbReference>
<evidence type="ECO:0000256" key="2">
    <source>
        <dbReference type="SAM" id="SignalP"/>
    </source>
</evidence>
<organism evidence="3 4">
    <name type="scientific">Trinickia soli</name>
    <dbReference type="NCBI Taxonomy" id="380675"/>
    <lineage>
        <taxon>Bacteria</taxon>
        <taxon>Pseudomonadati</taxon>
        <taxon>Pseudomonadota</taxon>
        <taxon>Betaproteobacteria</taxon>
        <taxon>Burkholderiales</taxon>
        <taxon>Burkholderiaceae</taxon>
        <taxon>Trinickia</taxon>
    </lineage>
</organism>